<sequence>MTAVLRRATLAGLNWAQVQTLTDDTVEARLYGAPTTPGATRPLPDYAYTHTERRKPGVTLELLHLEYLEQHPTGYRYTQFCELYRRWLAAIA</sequence>
<reference evidence="1 2" key="1">
    <citation type="journal article" date="2010" name="Nature">
        <title>Nitrite-driven anaerobic methane oxidation by oxygenic bacteria.</title>
        <authorList>
            <person name="Ettwig K.F."/>
            <person name="Butler M.K."/>
            <person name="Le Paslier D."/>
            <person name="Pelletier E."/>
            <person name="Mangenot S."/>
            <person name="Kuypers M.M.M."/>
            <person name="Schreiber F."/>
            <person name="Dutilh B.E."/>
            <person name="Zedelius J."/>
            <person name="de Beer D."/>
            <person name="Gloerich J."/>
            <person name="Wessels H.J.C.T."/>
            <person name="van Allen T."/>
            <person name="Luesken F."/>
            <person name="Wu M."/>
            <person name="van de Pas-Schoonen K.T."/>
            <person name="Op den Camp H.J.M."/>
            <person name="Janssen-Megens E.M."/>
            <person name="Francoijs K-J."/>
            <person name="Stunnenberg H."/>
            <person name="Weissenbach J."/>
            <person name="Jetten M.S.M."/>
            <person name="Strous M."/>
        </authorList>
    </citation>
    <scope>NUCLEOTIDE SEQUENCE [LARGE SCALE GENOMIC DNA]</scope>
</reference>
<dbReference type="Proteomes" id="UP000006898">
    <property type="component" value="Chromosome"/>
</dbReference>
<organism evidence="1 2">
    <name type="scientific">Methylomirabilis oxygeniifera</name>
    <dbReference type="NCBI Taxonomy" id="671143"/>
    <lineage>
        <taxon>Bacteria</taxon>
        <taxon>Candidatus Methylomirabilota</taxon>
        <taxon>Candidatus Methylomirabilia</taxon>
        <taxon>Candidatus Methylomirabilales</taxon>
        <taxon>Candidatus Methylomirabilaceae</taxon>
        <taxon>Candidatus Methylomirabilis</taxon>
    </lineage>
</organism>
<dbReference type="eggNOG" id="COG4584">
    <property type="taxonomic scope" value="Bacteria"/>
</dbReference>
<dbReference type="STRING" id="671143.DAMO_2157"/>
<evidence type="ECO:0000313" key="2">
    <source>
        <dbReference type="Proteomes" id="UP000006898"/>
    </source>
</evidence>
<dbReference type="HOGENOM" id="CLU_020626_8_2_0"/>
<name>D5MHH5_METO1</name>
<dbReference type="KEGG" id="mox:DAMO_2157"/>
<proteinExistence type="predicted"/>
<dbReference type="EMBL" id="FP565575">
    <property type="protein sequence ID" value="CBE69207.1"/>
    <property type="molecule type" value="Genomic_DNA"/>
</dbReference>
<dbReference type="AlphaFoldDB" id="D5MHH5"/>
<accession>D5MHH5</accession>
<protein>
    <submittedName>
        <fullName evidence="1">Transposase</fullName>
    </submittedName>
</protein>
<gene>
    <name evidence="1" type="ORF">DAMO_2157</name>
</gene>
<evidence type="ECO:0000313" key="1">
    <source>
        <dbReference type="EMBL" id="CBE69207.1"/>
    </source>
</evidence>